<dbReference type="InterPro" id="IPR025495">
    <property type="entry name" value="DUF4386"/>
</dbReference>
<evidence type="ECO:0000313" key="2">
    <source>
        <dbReference type="EMBL" id="WLR42062.1"/>
    </source>
</evidence>
<dbReference type="RefSeq" id="WP_226540447.1">
    <property type="nucleotide sequence ID" value="NZ_CP129013.1"/>
</dbReference>
<feature type="transmembrane region" description="Helical" evidence="1">
    <location>
        <begin position="97"/>
        <end position="120"/>
    </location>
</feature>
<protein>
    <submittedName>
        <fullName evidence="2">DUF4386 domain-containing protein</fullName>
    </submittedName>
</protein>
<keyword evidence="1" id="KW-1133">Transmembrane helix</keyword>
<accession>A0ABY9JUF7</accession>
<feature type="transmembrane region" description="Helical" evidence="1">
    <location>
        <begin position="64"/>
        <end position="85"/>
    </location>
</feature>
<keyword evidence="1" id="KW-0472">Membrane</keyword>
<evidence type="ECO:0000313" key="3">
    <source>
        <dbReference type="Proteomes" id="UP001197974"/>
    </source>
</evidence>
<dbReference type="Pfam" id="PF14329">
    <property type="entry name" value="DUF4386"/>
    <property type="match status" value="1"/>
</dbReference>
<keyword evidence="3" id="KW-1185">Reference proteome</keyword>
<organism evidence="2 3">
    <name type="scientific">Bacillus carboniphilus</name>
    <dbReference type="NCBI Taxonomy" id="86663"/>
    <lineage>
        <taxon>Bacteria</taxon>
        <taxon>Bacillati</taxon>
        <taxon>Bacillota</taxon>
        <taxon>Bacilli</taxon>
        <taxon>Bacillales</taxon>
        <taxon>Bacillaceae</taxon>
        <taxon>Bacillus</taxon>
    </lineage>
</organism>
<feature type="transmembrane region" description="Helical" evidence="1">
    <location>
        <begin position="180"/>
        <end position="199"/>
    </location>
</feature>
<dbReference type="Proteomes" id="UP001197974">
    <property type="component" value="Chromosome"/>
</dbReference>
<keyword evidence="1" id="KW-0812">Transmembrane</keyword>
<feature type="transmembrane region" description="Helical" evidence="1">
    <location>
        <begin position="211"/>
        <end position="230"/>
    </location>
</feature>
<sequence>MSNVVTETSARRKAALTAGTTLFIMAFAAFFSYGYVLSELVVPHDAATTLHNIQSSKMLFKAGIFGWVLILICDVLVAWGFYFFLKPVHQPLSLLGAWFRLIYSAILGVAILCLILVLMVTVHPEVLISFNIEQIQGYVLLLLNTFDYVWSIGLIIFGGHLLIIGYLTYQSRNIPKVISVLLIIASIGYITIHFGYTFLSEANDVITLFEYIFSIPMILGEIGFGLWLLAKGGKHG</sequence>
<name>A0ABY9JUF7_9BACI</name>
<evidence type="ECO:0000256" key="1">
    <source>
        <dbReference type="SAM" id="Phobius"/>
    </source>
</evidence>
<feature type="transmembrane region" description="Helical" evidence="1">
    <location>
        <begin position="148"/>
        <end position="168"/>
    </location>
</feature>
<gene>
    <name evidence="2" type="ORF">LC087_14995</name>
</gene>
<reference evidence="2 3" key="1">
    <citation type="submission" date="2023-06" db="EMBL/GenBank/DDBJ databases">
        <title>Five Gram-positive bacteria isolated from mangrove sediments in Shenzhen, Guangdong, China.</title>
        <authorList>
            <person name="Yu S."/>
            <person name="Zheng W."/>
            <person name="Huang Y."/>
        </authorList>
    </citation>
    <scope>NUCLEOTIDE SEQUENCE [LARGE SCALE GENOMIC DNA]</scope>
    <source>
        <strain evidence="2 3">SaN35-3</strain>
    </source>
</reference>
<feature type="transmembrane region" description="Helical" evidence="1">
    <location>
        <begin position="14"/>
        <end position="36"/>
    </location>
</feature>
<proteinExistence type="predicted"/>
<dbReference type="EMBL" id="CP129013">
    <property type="protein sequence ID" value="WLR42062.1"/>
    <property type="molecule type" value="Genomic_DNA"/>
</dbReference>